<evidence type="ECO:0000313" key="4">
    <source>
        <dbReference type="EMBL" id="KAH0819010.1"/>
    </source>
</evidence>
<feature type="domain" description="CCHC-type" evidence="3">
    <location>
        <begin position="33"/>
        <end position="46"/>
    </location>
</feature>
<evidence type="ECO:0000259" key="3">
    <source>
        <dbReference type="PROSITE" id="PS50158"/>
    </source>
</evidence>
<keyword evidence="1" id="KW-0479">Metal-binding</keyword>
<reference evidence="4" key="2">
    <citation type="submission" date="2021-08" db="EMBL/GenBank/DDBJ databases">
        <authorList>
            <person name="Eriksson T."/>
        </authorList>
    </citation>
    <scope>NUCLEOTIDE SEQUENCE</scope>
    <source>
        <strain evidence="4">Stoneville</strain>
        <tissue evidence="4">Whole head</tissue>
    </source>
</reference>
<evidence type="ECO:0000313" key="5">
    <source>
        <dbReference type="Proteomes" id="UP000719412"/>
    </source>
</evidence>
<feature type="region of interest" description="Disordered" evidence="2">
    <location>
        <begin position="45"/>
        <end position="74"/>
    </location>
</feature>
<feature type="region of interest" description="Disordered" evidence="2">
    <location>
        <begin position="262"/>
        <end position="339"/>
    </location>
</feature>
<evidence type="ECO:0000256" key="2">
    <source>
        <dbReference type="SAM" id="MobiDB-lite"/>
    </source>
</evidence>
<comment type="caution">
    <text evidence="4">The sequence shown here is derived from an EMBL/GenBank/DDBJ whole genome shotgun (WGS) entry which is preliminary data.</text>
</comment>
<dbReference type="PANTHER" id="PTHR33273">
    <property type="entry name" value="DOMAIN-CONTAINING PROTEIN, PUTATIVE-RELATED"/>
    <property type="match status" value="1"/>
</dbReference>
<keyword evidence="1" id="KW-0863">Zinc-finger</keyword>
<dbReference type="Gene3D" id="4.10.60.10">
    <property type="entry name" value="Zinc finger, CCHC-type"/>
    <property type="match status" value="1"/>
</dbReference>
<dbReference type="Pfam" id="PF00098">
    <property type="entry name" value="zf-CCHC"/>
    <property type="match status" value="1"/>
</dbReference>
<dbReference type="InterPro" id="IPR036875">
    <property type="entry name" value="Znf_CCHC_sf"/>
</dbReference>
<feature type="compositionally biased region" description="Basic and acidic residues" evidence="2">
    <location>
        <begin position="330"/>
        <end position="339"/>
    </location>
</feature>
<dbReference type="EMBL" id="JABDTM020015945">
    <property type="protein sequence ID" value="KAH0819010.1"/>
    <property type="molecule type" value="Genomic_DNA"/>
</dbReference>
<dbReference type="GO" id="GO:0003676">
    <property type="term" value="F:nucleic acid binding"/>
    <property type="evidence" value="ECO:0007669"/>
    <property type="project" value="InterPro"/>
</dbReference>
<keyword evidence="5" id="KW-1185">Reference proteome</keyword>
<protein>
    <recommendedName>
        <fullName evidence="3">CCHC-type domain-containing protein</fullName>
    </recommendedName>
</protein>
<dbReference type="AlphaFoldDB" id="A0A8J6HHT2"/>
<dbReference type="GO" id="GO:0008270">
    <property type="term" value="F:zinc ion binding"/>
    <property type="evidence" value="ECO:0007669"/>
    <property type="project" value="UniProtKB-KW"/>
</dbReference>
<feature type="compositionally biased region" description="Basic and acidic residues" evidence="2">
    <location>
        <begin position="45"/>
        <end position="55"/>
    </location>
</feature>
<feature type="domain" description="CCHC-type" evidence="3">
    <location>
        <begin position="14"/>
        <end position="29"/>
    </location>
</feature>
<dbReference type="GO" id="GO:0003824">
    <property type="term" value="F:catalytic activity"/>
    <property type="evidence" value="ECO:0007669"/>
    <property type="project" value="InterPro"/>
</dbReference>
<accession>A0A8J6HHT2</accession>
<dbReference type="InterPro" id="IPR005135">
    <property type="entry name" value="Endo/exonuclease/phosphatase"/>
</dbReference>
<dbReference type="SMART" id="SM00343">
    <property type="entry name" value="ZnF_C2HC"/>
    <property type="match status" value="2"/>
</dbReference>
<dbReference type="PANTHER" id="PTHR33273:SF4">
    <property type="entry name" value="ENDONUCLEASE_EXONUCLEASE_PHOSPHATASE DOMAIN-CONTAINING PROTEIN"/>
    <property type="match status" value="1"/>
</dbReference>
<dbReference type="PROSITE" id="PS50158">
    <property type="entry name" value="ZF_CCHC"/>
    <property type="match status" value="2"/>
</dbReference>
<sequence length="339" mass="37885">MVFFVTEEIRVKQCFRCHRFGHMAKECKNKELCFKCGKEGHRKSECGAEAKRTPEEDAAEGEQNREDLNGTGEYSHNARDKLVVFQVNLEKGREKTAEEQKADVVLIQESYCYMPTWVGWTKYGGGRTDKIATLVRTGRRSIELTQFTGPTTRTVVIEGARGDIAFSNVYVPPRGPLEGTLTVLEELLASRRGKPTIIAGDLNGRHPAFGGEEEDVRGRQIIDLVGAANLVVENDRDSIPTFETANGKSRINITLSRDATVESWARGDRRGGKRPTKGKEEDHDGAPGRLAAVQGRRHQRERGDLRRRLGGRHGFRPPGVGNAGVQSQHPVRDQEREER</sequence>
<dbReference type="Proteomes" id="UP000719412">
    <property type="component" value="Unassembled WGS sequence"/>
</dbReference>
<dbReference type="SUPFAM" id="SSF56219">
    <property type="entry name" value="DNase I-like"/>
    <property type="match status" value="1"/>
</dbReference>
<proteinExistence type="predicted"/>
<reference evidence="4" key="1">
    <citation type="journal article" date="2020" name="J Insects Food Feed">
        <title>The yellow mealworm (Tenebrio molitor) genome: a resource for the emerging insects as food and feed industry.</title>
        <authorList>
            <person name="Eriksson T."/>
            <person name="Andere A."/>
            <person name="Kelstrup H."/>
            <person name="Emery V."/>
            <person name="Picard C."/>
        </authorList>
    </citation>
    <scope>NUCLEOTIDE SEQUENCE</scope>
    <source>
        <strain evidence="4">Stoneville</strain>
        <tissue evidence="4">Whole head</tissue>
    </source>
</reference>
<evidence type="ECO:0000256" key="1">
    <source>
        <dbReference type="PROSITE-ProRule" id="PRU00047"/>
    </source>
</evidence>
<dbReference type="Pfam" id="PF14529">
    <property type="entry name" value="Exo_endo_phos_2"/>
    <property type="match status" value="1"/>
</dbReference>
<feature type="compositionally biased region" description="Basic and acidic residues" evidence="2">
    <location>
        <begin position="277"/>
        <end position="286"/>
    </location>
</feature>
<gene>
    <name evidence="4" type="ORF">GEV33_003781</name>
</gene>
<name>A0A8J6HHT2_TENMO</name>
<keyword evidence="1" id="KW-0862">Zinc</keyword>
<dbReference type="InterPro" id="IPR036691">
    <property type="entry name" value="Endo/exonu/phosph_ase_sf"/>
</dbReference>
<dbReference type="SUPFAM" id="SSF57756">
    <property type="entry name" value="Retrovirus zinc finger-like domains"/>
    <property type="match status" value="1"/>
</dbReference>
<organism evidence="4 5">
    <name type="scientific">Tenebrio molitor</name>
    <name type="common">Yellow mealworm beetle</name>
    <dbReference type="NCBI Taxonomy" id="7067"/>
    <lineage>
        <taxon>Eukaryota</taxon>
        <taxon>Metazoa</taxon>
        <taxon>Ecdysozoa</taxon>
        <taxon>Arthropoda</taxon>
        <taxon>Hexapoda</taxon>
        <taxon>Insecta</taxon>
        <taxon>Pterygota</taxon>
        <taxon>Neoptera</taxon>
        <taxon>Endopterygota</taxon>
        <taxon>Coleoptera</taxon>
        <taxon>Polyphaga</taxon>
        <taxon>Cucujiformia</taxon>
        <taxon>Tenebrionidae</taxon>
        <taxon>Tenebrio</taxon>
    </lineage>
</organism>
<dbReference type="Gene3D" id="3.60.10.10">
    <property type="entry name" value="Endonuclease/exonuclease/phosphatase"/>
    <property type="match status" value="1"/>
</dbReference>
<dbReference type="InterPro" id="IPR001878">
    <property type="entry name" value="Znf_CCHC"/>
</dbReference>